<evidence type="ECO:0000256" key="1">
    <source>
        <dbReference type="SAM" id="MobiDB-lite"/>
    </source>
</evidence>
<dbReference type="HOGENOM" id="CLU_597808_0_0_1"/>
<evidence type="ECO:0000313" key="3">
    <source>
        <dbReference type="EnsemblProtists" id="EKX52935"/>
    </source>
</evidence>
<proteinExistence type="predicted"/>
<reference evidence="4" key="2">
    <citation type="submission" date="2012-11" db="EMBL/GenBank/DDBJ databases">
        <authorList>
            <person name="Kuo A."/>
            <person name="Curtis B.A."/>
            <person name="Tanifuji G."/>
            <person name="Burki F."/>
            <person name="Gruber A."/>
            <person name="Irimia M."/>
            <person name="Maruyama S."/>
            <person name="Arias M.C."/>
            <person name="Ball S.G."/>
            <person name="Gile G.H."/>
            <person name="Hirakawa Y."/>
            <person name="Hopkins J.F."/>
            <person name="Rensing S.A."/>
            <person name="Schmutz J."/>
            <person name="Symeonidi A."/>
            <person name="Elias M."/>
            <person name="Eveleigh R.J."/>
            <person name="Herman E.K."/>
            <person name="Klute M.J."/>
            <person name="Nakayama T."/>
            <person name="Obornik M."/>
            <person name="Reyes-Prieto A."/>
            <person name="Armbrust E.V."/>
            <person name="Aves S.J."/>
            <person name="Beiko R.G."/>
            <person name="Coutinho P."/>
            <person name="Dacks J.B."/>
            <person name="Durnford D.G."/>
            <person name="Fast N.M."/>
            <person name="Green B.R."/>
            <person name="Grisdale C."/>
            <person name="Hempe F."/>
            <person name="Henrissat B."/>
            <person name="Hoppner M.P."/>
            <person name="Ishida K.-I."/>
            <person name="Kim E."/>
            <person name="Koreny L."/>
            <person name="Kroth P.G."/>
            <person name="Liu Y."/>
            <person name="Malik S.-B."/>
            <person name="Maier U.G."/>
            <person name="McRose D."/>
            <person name="Mock T."/>
            <person name="Neilson J.A."/>
            <person name="Onodera N.T."/>
            <person name="Poole A.M."/>
            <person name="Pritham E.J."/>
            <person name="Richards T.A."/>
            <person name="Rocap G."/>
            <person name="Roy S.W."/>
            <person name="Sarai C."/>
            <person name="Schaack S."/>
            <person name="Shirato S."/>
            <person name="Slamovits C.H."/>
            <person name="Spencer D.F."/>
            <person name="Suzuki S."/>
            <person name="Worden A.Z."/>
            <person name="Zauner S."/>
            <person name="Barry K."/>
            <person name="Bell C."/>
            <person name="Bharti A.K."/>
            <person name="Crow J.A."/>
            <person name="Grimwood J."/>
            <person name="Kramer R."/>
            <person name="Lindquist E."/>
            <person name="Lucas S."/>
            <person name="Salamov A."/>
            <person name="McFadden G.I."/>
            <person name="Lane C.E."/>
            <person name="Keeling P.J."/>
            <person name="Gray M.W."/>
            <person name="Grigoriev I.V."/>
            <person name="Archibald J.M."/>
        </authorList>
    </citation>
    <scope>NUCLEOTIDE SEQUENCE</scope>
    <source>
        <strain evidence="4">CCMP2712</strain>
    </source>
</reference>
<dbReference type="InterPro" id="IPR043136">
    <property type="entry name" value="B30.2/SPRY_sf"/>
</dbReference>
<dbReference type="RefSeq" id="XP_005839915.1">
    <property type="nucleotide sequence ID" value="XM_005839858.1"/>
</dbReference>
<reference evidence="2 4" key="1">
    <citation type="journal article" date="2012" name="Nature">
        <title>Algal genomes reveal evolutionary mosaicism and the fate of nucleomorphs.</title>
        <authorList>
            <consortium name="DOE Joint Genome Institute"/>
            <person name="Curtis B.A."/>
            <person name="Tanifuji G."/>
            <person name="Burki F."/>
            <person name="Gruber A."/>
            <person name="Irimia M."/>
            <person name="Maruyama S."/>
            <person name="Arias M.C."/>
            <person name="Ball S.G."/>
            <person name="Gile G.H."/>
            <person name="Hirakawa Y."/>
            <person name="Hopkins J.F."/>
            <person name="Kuo A."/>
            <person name="Rensing S.A."/>
            <person name="Schmutz J."/>
            <person name="Symeonidi A."/>
            <person name="Elias M."/>
            <person name="Eveleigh R.J."/>
            <person name="Herman E.K."/>
            <person name="Klute M.J."/>
            <person name="Nakayama T."/>
            <person name="Obornik M."/>
            <person name="Reyes-Prieto A."/>
            <person name="Armbrust E.V."/>
            <person name="Aves S.J."/>
            <person name="Beiko R.G."/>
            <person name="Coutinho P."/>
            <person name="Dacks J.B."/>
            <person name="Durnford D.G."/>
            <person name="Fast N.M."/>
            <person name="Green B.R."/>
            <person name="Grisdale C.J."/>
            <person name="Hempel F."/>
            <person name="Henrissat B."/>
            <person name="Hoppner M.P."/>
            <person name="Ishida K."/>
            <person name="Kim E."/>
            <person name="Koreny L."/>
            <person name="Kroth P.G."/>
            <person name="Liu Y."/>
            <person name="Malik S.B."/>
            <person name="Maier U.G."/>
            <person name="McRose D."/>
            <person name="Mock T."/>
            <person name="Neilson J.A."/>
            <person name="Onodera N.T."/>
            <person name="Poole A.M."/>
            <person name="Pritham E.J."/>
            <person name="Richards T.A."/>
            <person name="Rocap G."/>
            <person name="Roy S.W."/>
            <person name="Sarai C."/>
            <person name="Schaack S."/>
            <person name="Shirato S."/>
            <person name="Slamovits C.H."/>
            <person name="Spencer D.F."/>
            <person name="Suzuki S."/>
            <person name="Worden A.Z."/>
            <person name="Zauner S."/>
            <person name="Barry K."/>
            <person name="Bell C."/>
            <person name="Bharti A.K."/>
            <person name="Crow J.A."/>
            <person name="Grimwood J."/>
            <person name="Kramer R."/>
            <person name="Lindquist E."/>
            <person name="Lucas S."/>
            <person name="Salamov A."/>
            <person name="McFadden G.I."/>
            <person name="Lane C.E."/>
            <person name="Keeling P.J."/>
            <person name="Gray M.W."/>
            <person name="Grigoriev I.V."/>
            <person name="Archibald J.M."/>
        </authorList>
    </citation>
    <scope>NUCLEOTIDE SEQUENCE</scope>
    <source>
        <strain evidence="2 4">CCMP2712</strain>
    </source>
</reference>
<dbReference type="KEGG" id="gtt:GUITHDRAFT_101387"/>
<dbReference type="Proteomes" id="UP000011087">
    <property type="component" value="Unassembled WGS sequence"/>
</dbReference>
<evidence type="ECO:0000313" key="2">
    <source>
        <dbReference type="EMBL" id="EKX52935.1"/>
    </source>
</evidence>
<feature type="region of interest" description="Disordered" evidence="1">
    <location>
        <begin position="437"/>
        <end position="458"/>
    </location>
</feature>
<protein>
    <submittedName>
        <fullName evidence="2 3">Uncharacterized protein</fullName>
    </submittedName>
</protein>
<feature type="compositionally biased region" description="Basic and acidic residues" evidence="1">
    <location>
        <begin position="437"/>
        <end position="449"/>
    </location>
</feature>
<evidence type="ECO:0000313" key="4">
    <source>
        <dbReference type="Proteomes" id="UP000011087"/>
    </source>
</evidence>
<accession>L1JXJ4</accession>
<dbReference type="AlphaFoldDB" id="L1JXJ4"/>
<dbReference type="GeneID" id="17309580"/>
<reference evidence="3" key="3">
    <citation type="submission" date="2016-03" db="UniProtKB">
        <authorList>
            <consortium name="EnsemblProtists"/>
        </authorList>
    </citation>
    <scope>IDENTIFICATION</scope>
</reference>
<gene>
    <name evidence="2" type="ORF">GUITHDRAFT_101387</name>
</gene>
<dbReference type="EnsemblProtists" id="EKX52935">
    <property type="protein sequence ID" value="EKX52935"/>
    <property type="gene ID" value="GUITHDRAFT_101387"/>
</dbReference>
<keyword evidence="4" id="KW-1185">Reference proteome</keyword>
<dbReference type="Gene3D" id="2.60.120.920">
    <property type="match status" value="1"/>
</dbReference>
<dbReference type="PaxDb" id="55529-EKX52935"/>
<dbReference type="EMBL" id="JH992971">
    <property type="protein sequence ID" value="EKX52935.1"/>
    <property type="molecule type" value="Genomic_DNA"/>
</dbReference>
<organism evidence="2">
    <name type="scientific">Guillardia theta (strain CCMP2712)</name>
    <name type="common">Cryptophyte</name>
    <dbReference type="NCBI Taxonomy" id="905079"/>
    <lineage>
        <taxon>Eukaryota</taxon>
        <taxon>Cryptophyceae</taxon>
        <taxon>Pyrenomonadales</taxon>
        <taxon>Geminigeraceae</taxon>
        <taxon>Guillardia</taxon>
    </lineage>
</organism>
<name>L1JXJ4_GUITC</name>
<sequence>MKQTWWFIAGMSPRVQLEMMVKTAFLLSFFPKGGRIASSVVHPSAQDLVQHEMLRSCGARGPCIRALRGGSLSGSFEEGMFATTEPEERSKSVSEEANVRGLLKRDNPSKLRIYSGPSRAKERRESSKIWQQDYNKKDRVMLCKLFDAAHCDEGVTLEEGGTMLTSSEGRPSCCALSHLISVKNESLYYLEAEFKSEQPLAVLSSNMSEDIYKFGMNMERMDDHDHAGSVLGVILEESSDLLSHSLSPNNSITWHQFGYLSMNPLSHKTELKKCEGMFGSLRRDGYMFHSGDRVGLLVDTHRMKVSLEQIGFTRNGRLVQNLTRSLRDVLPKHDLRMFVGCHDSQVSWKVVPDETAIKTLKAIDWKDWVADLHPNDPYTVSKMFHAAEYLLTPEVYEEFHDIMLDPQWPKLGYRFDQNPEFREMVERMMGRKVREEELYSGEEEYRPEWGQETQEDSD</sequence>